<comment type="caution">
    <text evidence="1">The sequence shown here is derived from an EMBL/GenBank/DDBJ whole genome shotgun (WGS) entry which is preliminary data.</text>
</comment>
<dbReference type="Proteomes" id="UP001314170">
    <property type="component" value="Unassembled WGS sequence"/>
</dbReference>
<reference evidence="1 2" key="1">
    <citation type="submission" date="2024-01" db="EMBL/GenBank/DDBJ databases">
        <authorList>
            <person name="Waweru B."/>
        </authorList>
    </citation>
    <scope>NUCLEOTIDE SEQUENCE [LARGE SCALE GENOMIC DNA]</scope>
</reference>
<name>A0AAV1S2U6_9ROSI</name>
<dbReference type="AlphaFoldDB" id="A0AAV1S2U6"/>
<sequence>ALLQGSLVPSVLKVNIIYENVEVLHGSEDREQSHFFLLQKHVTLNNMDELHGNGLNNSKQCTLKEQGKNDSTLQTSQVERMNNGKGAEIESQVHPYKVEPQSRLILQNISRKGIKASTQIFQGNKVDYFAVTKEGNYLSPKGSSFTAREGSYMKNSSYFSLQDVVSDD</sequence>
<accession>A0AAV1S2U6</accession>
<dbReference type="EMBL" id="CAWUPB010001164">
    <property type="protein sequence ID" value="CAK7344642.1"/>
    <property type="molecule type" value="Genomic_DNA"/>
</dbReference>
<organism evidence="1 2">
    <name type="scientific">Dovyalis caffra</name>
    <dbReference type="NCBI Taxonomy" id="77055"/>
    <lineage>
        <taxon>Eukaryota</taxon>
        <taxon>Viridiplantae</taxon>
        <taxon>Streptophyta</taxon>
        <taxon>Embryophyta</taxon>
        <taxon>Tracheophyta</taxon>
        <taxon>Spermatophyta</taxon>
        <taxon>Magnoliopsida</taxon>
        <taxon>eudicotyledons</taxon>
        <taxon>Gunneridae</taxon>
        <taxon>Pentapetalae</taxon>
        <taxon>rosids</taxon>
        <taxon>fabids</taxon>
        <taxon>Malpighiales</taxon>
        <taxon>Salicaceae</taxon>
        <taxon>Flacourtieae</taxon>
        <taxon>Dovyalis</taxon>
    </lineage>
</organism>
<gene>
    <name evidence="1" type="ORF">DCAF_LOCUS17884</name>
</gene>
<proteinExistence type="predicted"/>
<evidence type="ECO:0000313" key="1">
    <source>
        <dbReference type="EMBL" id="CAK7344642.1"/>
    </source>
</evidence>
<keyword evidence="2" id="KW-1185">Reference proteome</keyword>
<evidence type="ECO:0000313" key="2">
    <source>
        <dbReference type="Proteomes" id="UP001314170"/>
    </source>
</evidence>
<protein>
    <submittedName>
        <fullName evidence="1">Uncharacterized protein</fullName>
    </submittedName>
</protein>
<feature type="non-terminal residue" evidence="1">
    <location>
        <position position="1"/>
    </location>
</feature>